<evidence type="ECO:0000313" key="1">
    <source>
        <dbReference type="EMBL" id="KAH7675693.1"/>
    </source>
</evidence>
<proteinExistence type="predicted"/>
<keyword evidence="2" id="KW-1185">Reference proteome</keyword>
<sequence length="555" mass="61619">MDPNLYQAVTRGNVQRLKSLTDKEPKLLLSRTPHENTALHIAAKQGHKKVAEEIISRDNTLLSIGNKDGDTPLHIALRTTHTDVASLLINYTKNYPAGIELGEKPFRQINNKDNTVLHEAVSSNSIQIVKELLEADPELRHILNNKNESPLHIAALKGLSEIVDEFLSKFSCDVPAEKLDTGTPLHQAVLGGHIKIVEKLLQKNADLISQCDACGNTALHSAAMKNYVNIVDLLLRKNLTLAYSKNEEKRPPLLVATAYGSNAAIKEILKHCPDASEQVDDRGRNALHIAVYSRTVGSLKCLLNTIESEDIINKQDEDGNTPLHLAAKQSRIQSTLLLLKDKRVNPYLKNNDGLTARMLVENLDNVDAYEMYIWKKLKERETKTFSKEKFPDTMQMQSRTFRWKKHPSDDQFRSSATACTVASTLIASVTFAAIITMPGGYEESTGKPLLTDHASFKVFIISNTIATCSSLVVIFCYMWTWKDSVQSNVKQLTWGHRLTAVASLAMLVSLTAAVFATISEGCKWLAIVVFLICCSAPFIVWAILGNNVLFIPVPI</sequence>
<name>A0ACB7VNJ4_DIOAL</name>
<dbReference type="EMBL" id="CM037018">
    <property type="protein sequence ID" value="KAH7675693.1"/>
    <property type="molecule type" value="Genomic_DNA"/>
</dbReference>
<accession>A0ACB7VNJ4</accession>
<comment type="caution">
    <text evidence="1">The sequence shown here is derived from an EMBL/GenBank/DDBJ whole genome shotgun (WGS) entry which is preliminary data.</text>
</comment>
<evidence type="ECO:0000313" key="2">
    <source>
        <dbReference type="Proteomes" id="UP000827976"/>
    </source>
</evidence>
<dbReference type="Proteomes" id="UP000827976">
    <property type="component" value="Chromosome 8"/>
</dbReference>
<reference evidence="2" key="1">
    <citation type="journal article" date="2022" name="Nat. Commun.">
        <title>Chromosome evolution and the genetic basis of agronomically important traits in greater yam.</title>
        <authorList>
            <person name="Bredeson J.V."/>
            <person name="Lyons J.B."/>
            <person name="Oniyinde I.O."/>
            <person name="Okereke N.R."/>
            <person name="Kolade O."/>
            <person name="Nnabue I."/>
            <person name="Nwadili C.O."/>
            <person name="Hribova E."/>
            <person name="Parker M."/>
            <person name="Nwogha J."/>
            <person name="Shu S."/>
            <person name="Carlson J."/>
            <person name="Kariba R."/>
            <person name="Muthemba S."/>
            <person name="Knop K."/>
            <person name="Barton G.J."/>
            <person name="Sherwood A.V."/>
            <person name="Lopez-Montes A."/>
            <person name="Asiedu R."/>
            <person name="Jamnadass R."/>
            <person name="Muchugi A."/>
            <person name="Goodstein D."/>
            <person name="Egesi C.N."/>
            <person name="Featherston J."/>
            <person name="Asfaw A."/>
            <person name="Simpson G.G."/>
            <person name="Dolezel J."/>
            <person name="Hendre P.S."/>
            <person name="Van Deynze A."/>
            <person name="Kumar P.L."/>
            <person name="Obidiegwu J.E."/>
            <person name="Bhattacharjee R."/>
            <person name="Rokhsar D.S."/>
        </authorList>
    </citation>
    <scope>NUCLEOTIDE SEQUENCE [LARGE SCALE GENOMIC DNA]</scope>
    <source>
        <strain evidence="2">cv. TDa95/00328</strain>
    </source>
</reference>
<organism evidence="1 2">
    <name type="scientific">Dioscorea alata</name>
    <name type="common">Purple yam</name>
    <dbReference type="NCBI Taxonomy" id="55571"/>
    <lineage>
        <taxon>Eukaryota</taxon>
        <taxon>Viridiplantae</taxon>
        <taxon>Streptophyta</taxon>
        <taxon>Embryophyta</taxon>
        <taxon>Tracheophyta</taxon>
        <taxon>Spermatophyta</taxon>
        <taxon>Magnoliopsida</taxon>
        <taxon>Liliopsida</taxon>
        <taxon>Dioscoreales</taxon>
        <taxon>Dioscoreaceae</taxon>
        <taxon>Dioscorea</taxon>
    </lineage>
</organism>
<protein>
    <submittedName>
        <fullName evidence="1">26S proteasome regulatory complex subunit PSMD10 protein</fullName>
    </submittedName>
</protein>
<gene>
    <name evidence="1" type="ORF">IHE45_08G152900</name>
</gene>
<keyword evidence="1" id="KW-0647">Proteasome</keyword>